<dbReference type="FunFam" id="3.30.70.270:FF:000001">
    <property type="entry name" value="Diguanylate cyclase domain protein"/>
    <property type="match status" value="1"/>
</dbReference>
<dbReference type="PANTHER" id="PTHR45138:SF9">
    <property type="entry name" value="DIGUANYLATE CYCLASE DGCM-RELATED"/>
    <property type="match status" value="1"/>
</dbReference>
<dbReference type="EMBL" id="HE717023">
    <property type="protein sequence ID" value="CCG46390.1"/>
    <property type="molecule type" value="Genomic_DNA"/>
</dbReference>
<dbReference type="InterPro" id="IPR001789">
    <property type="entry name" value="Sig_transdc_resp-reg_receiver"/>
</dbReference>
<name>I0JQH0_HALH3</name>
<keyword evidence="1" id="KW-0597">Phosphoprotein</keyword>
<dbReference type="GO" id="GO:0000160">
    <property type="term" value="P:phosphorelay signal transduction system"/>
    <property type="evidence" value="ECO:0007669"/>
    <property type="project" value="InterPro"/>
</dbReference>
<dbReference type="HOGENOM" id="CLU_000445_11_28_9"/>
<dbReference type="InterPro" id="IPR050469">
    <property type="entry name" value="Diguanylate_Cyclase"/>
</dbReference>
<dbReference type="CDD" id="cd01949">
    <property type="entry name" value="GGDEF"/>
    <property type="match status" value="1"/>
</dbReference>
<evidence type="ECO:0000313" key="4">
    <source>
        <dbReference type="EMBL" id="CCG46390.1"/>
    </source>
</evidence>
<dbReference type="InterPro" id="IPR043128">
    <property type="entry name" value="Rev_trsase/Diguanyl_cyclase"/>
</dbReference>
<feature type="domain" description="Response regulatory" evidence="2">
    <location>
        <begin position="113"/>
        <end position="229"/>
    </location>
</feature>
<dbReference type="AlphaFoldDB" id="I0JQH0"/>
<dbReference type="CDD" id="cd00156">
    <property type="entry name" value="REC"/>
    <property type="match status" value="1"/>
</dbReference>
<dbReference type="CDD" id="cd17574">
    <property type="entry name" value="REC_OmpR"/>
    <property type="match status" value="1"/>
</dbReference>
<dbReference type="Pfam" id="PF00072">
    <property type="entry name" value="Response_reg"/>
    <property type="match status" value="2"/>
</dbReference>
<dbReference type="PANTHER" id="PTHR45138">
    <property type="entry name" value="REGULATORY COMPONENTS OF SENSORY TRANSDUCTION SYSTEM"/>
    <property type="match status" value="1"/>
</dbReference>
<dbReference type="PROSITE" id="PS50110">
    <property type="entry name" value="RESPONSE_REGULATORY"/>
    <property type="match status" value="2"/>
</dbReference>
<accession>I0JQH0</accession>
<dbReference type="PATRIC" id="fig|866895.3.peg.3080"/>
<evidence type="ECO:0000259" key="3">
    <source>
        <dbReference type="PROSITE" id="PS50887"/>
    </source>
</evidence>
<dbReference type="SUPFAM" id="SSF52172">
    <property type="entry name" value="CheY-like"/>
    <property type="match status" value="2"/>
</dbReference>
<dbReference type="eggNOG" id="COG0745">
    <property type="taxonomic scope" value="Bacteria"/>
</dbReference>
<dbReference type="Proteomes" id="UP000007397">
    <property type="component" value="Chromosome"/>
</dbReference>
<dbReference type="eggNOG" id="COG3706">
    <property type="taxonomic scope" value="Bacteria"/>
</dbReference>
<dbReference type="GO" id="GO:0052621">
    <property type="term" value="F:diguanylate cyclase activity"/>
    <property type="evidence" value="ECO:0007669"/>
    <property type="project" value="TreeGrafter"/>
</dbReference>
<organism evidence="4 5">
    <name type="scientific">Halobacillus halophilus (strain ATCC 35676 / DSM 2266 / JCM 20832 / KCTC 3685 / LMG 17431 / NBRC 102448 / NCIMB 2269)</name>
    <name type="common">Sporosarcina halophila</name>
    <dbReference type="NCBI Taxonomy" id="866895"/>
    <lineage>
        <taxon>Bacteria</taxon>
        <taxon>Bacillati</taxon>
        <taxon>Bacillota</taxon>
        <taxon>Bacilli</taxon>
        <taxon>Bacillales</taxon>
        <taxon>Bacillaceae</taxon>
        <taxon>Halobacillus</taxon>
    </lineage>
</organism>
<feature type="domain" description="Response regulatory" evidence="2">
    <location>
        <begin position="417"/>
        <end position="537"/>
    </location>
</feature>
<dbReference type="Gene3D" id="3.40.50.2300">
    <property type="match status" value="2"/>
</dbReference>
<dbReference type="SMART" id="SM00448">
    <property type="entry name" value="REC"/>
    <property type="match status" value="2"/>
</dbReference>
<dbReference type="InterPro" id="IPR000160">
    <property type="entry name" value="GGDEF_dom"/>
</dbReference>
<dbReference type="Gene3D" id="3.30.70.270">
    <property type="match status" value="1"/>
</dbReference>
<evidence type="ECO:0000259" key="2">
    <source>
        <dbReference type="PROSITE" id="PS50110"/>
    </source>
</evidence>
<dbReference type="InterPro" id="IPR011006">
    <property type="entry name" value="CheY-like_superfamily"/>
</dbReference>
<sequence length="545" mass="62486">MQSFEKYQKLFLTNVSKKIETWQERPFVEEKEIYKFLHSVKGTAASIQLPELSTEAEKVMDHVSPASTASWQEGSWSELLQPIFLHAAFNKELDLSWKVQELPVFQKEEKQPTILILENNLDFLHHFRNNMESHGYNILIAATEERALNLFYDETPDLVVIDFYLENKNGLEILEEISTQATSILTPVIIISEDGSPELAKKVYETSALDFIPKPIDFEVFTTLIRNRLLHVRSLKKQITTDKLTKAYNRTYLQDLLARKKRTFHRNEQTFCLAILDLDDFKNVNDSYGHTVGDEVLVQLSEVLHACTRPEDSVIRYGGEEFIVVMPVISRIQAKSRLGSMLEEFKSIVHTYKNHDFSLSFTAGLTEMNESVSEMEDLIVQADLALYRGKRSGKGTVTIYEPNRDIPNVSNAEKLVHISVVDDDSIIREILSDRLQTMNYFDHSVQVQAYKDGESFLKDDHDGKYKHVVLLDGVLPGMDGLEVLSQIRSHDQETVVIMLTGRQKGKDIIKALNIGADDYMTKPFSTDELVARIRRLIQRHKGGKR</sequence>
<dbReference type="InterPro" id="IPR029787">
    <property type="entry name" value="Nucleotide_cyclase"/>
</dbReference>
<dbReference type="SMART" id="SM00267">
    <property type="entry name" value="GGDEF"/>
    <property type="match status" value="1"/>
</dbReference>
<feature type="modified residue" description="4-aspartylphosphate" evidence="1">
    <location>
        <position position="162"/>
    </location>
</feature>
<dbReference type="PROSITE" id="PS50887">
    <property type="entry name" value="GGDEF"/>
    <property type="match status" value="1"/>
</dbReference>
<dbReference type="SUPFAM" id="SSF55073">
    <property type="entry name" value="Nucleotide cyclase"/>
    <property type="match status" value="1"/>
</dbReference>
<dbReference type="Pfam" id="PF00990">
    <property type="entry name" value="GGDEF"/>
    <property type="match status" value="1"/>
</dbReference>
<dbReference type="STRING" id="866895.HBHAL_4049"/>
<feature type="modified residue" description="4-aspartylphosphate" evidence="1">
    <location>
        <position position="472"/>
    </location>
</feature>
<evidence type="ECO:0000256" key="1">
    <source>
        <dbReference type="PROSITE-ProRule" id="PRU00169"/>
    </source>
</evidence>
<dbReference type="NCBIfam" id="TIGR00254">
    <property type="entry name" value="GGDEF"/>
    <property type="match status" value="1"/>
</dbReference>
<reference evidence="4 5" key="1">
    <citation type="journal article" date="2013" name="Environ. Microbiol.">
        <title>Chloride and organic osmolytes: a hybrid strategy to cope with elevated salinities by the moderately halophilic, chloride-dependent bacterium Halobacillus halophilus.</title>
        <authorList>
            <person name="Saum S.H."/>
            <person name="Pfeiffer F."/>
            <person name="Palm P."/>
            <person name="Rampp M."/>
            <person name="Schuster S.C."/>
            <person name="Muller V."/>
            <person name="Oesterhelt D."/>
        </authorList>
    </citation>
    <scope>NUCLEOTIDE SEQUENCE [LARGE SCALE GENOMIC DNA]</scope>
    <source>
        <strain evidence="5">ATCC 35676 / DSM 2266 / JCM 20832 / KCTC 3685 / LMG 17431 / NBRC 102448 / NCIMB 2269</strain>
    </source>
</reference>
<dbReference type="KEGG" id="hhd:HBHAL_4049"/>
<keyword evidence="5" id="KW-1185">Reference proteome</keyword>
<evidence type="ECO:0000313" key="5">
    <source>
        <dbReference type="Proteomes" id="UP000007397"/>
    </source>
</evidence>
<protein>
    <submittedName>
        <fullName evidence="4">Diguanylate cyclase domain protein / two-component response regulator</fullName>
    </submittedName>
</protein>
<proteinExistence type="predicted"/>
<feature type="domain" description="GGDEF" evidence="3">
    <location>
        <begin position="269"/>
        <end position="402"/>
    </location>
</feature>
<gene>
    <name evidence="4" type="ordered locus">HBHAL_4049</name>
</gene>